<name>A0A409XGT6_PSICY</name>
<organism evidence="2 3">
    <name type="scientific">Psilocybe cyanescens</name>
    <dbReference type="NCBI Taxonomy" id="93625"/>
    <lineage>
        <taxon>Eukaryota</taxon>
        <taxon>Fungi</taxon>
        <taxon>Dikarya</taxon>
        <taxon>Basidiomycota</taxon>
        <taxon>Agaricomycotina</taxon>
        <taxon>Agaricomycetes</taxon>
        <taxon>Agaricomycetidae</taxon>
        <taxon>Agaricales</taxon>
        <taxon>Agaricineae</taxon>
        <taxon>Strophariaceae</taxon>
        <taxon>Psilocybe</taxon>
    </lineage>
</organism>
<evidence type="ECO:0000313" key="2">
    <source>
        <dbReference type="EMBL" id="PPQ89959.1"/>
    </source>
</evidence>
<reference evidence="2 3" key="1">
    <citation type="journal article" date="2018" name="Evol. Lett.">
        <title>Horizontal gene cluster transfer increased hallucinogenic mushroom diversity.</title>
        <authorList>
            <person name="Reynolds H.T."/>
            <person name="Vijayakumar V."/>
            <person name="Gluck-Thaler E."/>
            <person name="Korotkin H.B."/>
            <person name="Matheny P.B."/>
            <person name="Slot J.C."/>
        </authorList>
    </citation>
    <scope>NUCLEOTIDE SEQUENCE [LARGE SCALE GENOMIC DNA]</scope>
    <source>
        <strain evidence="2 3">2631</strain>
    </source>
</reference>
<evidence type="ECO:0000256" key="1">
    <source>
        <dbReference type="SAM" id="SignalP"/>
    </source>
</evidence>
<sequence length="125" mass="13373">MLFVVSYALIITVRPQTLVGTPILVPWNVEPSDADVQVPAGSDLIFDLRFVQDAGDAELAIANMQPAEGEDAGTALVTFLWLVSVACPFSLSFSPSSYPLSPPQSLSFELLFLIMLAYAHPSGTS</sequence>
<dbReference type="InParanoid" id="A0A409XGT6"/>
<gene>
    <name evidence="2" type="ORF">CVT25_010536</name>
</gene>
<accession>A0A409XGT6</accession>
<dbReference type="Proteomes" id="UP000283269">
    <property type="component" value="Unassembled WGS sequence"/>
</dbReference>
<comment type="caution">
    <text evidence="2">The sequence shown here is derived from an EMBL/GenBank/DDBJ whole genome shotgun (WGS) entry which is preliminary data.</text>
</comment>
<evidence type="ECO:0000313" key="3">
    <source>
        <dbReference type="Proteomes" id="UP000283269"/>
    </source>
</evidence>
<protein>
    <submittedName>
        <fullName evidence="2">Uncharacterized protein</fullName>
    </submittedName>
</protein>
<feature type="chain" id="PRO_5019141409" evidence="1">
    <location>
        <begin position="21"/>
        <end position="125"/>
    </location>
</feature>
<proteinExistence type="predicted"/>
<feature type="signal peptide" evidence="1">
    <location>
        <begin position="1"/>
        <end position="20"/>
    </location>
</feature>
<dbReference type="EMBL" id="NHYD01001758">
    <property type="protein sequence ID" value="PPQ89959.1"/>
    <property type="molecule type" value="Genomic_DNA"/>
</dbReference>
<keyword evidence="1" id="KW-0732">Signal</keyword>
<keyword evidence="3" id="KW-1185">Reference proteome</keyword>
<dbReference type="AlphaFoldDB" id="A0A409XGT6"/>